<keyword evidence="6 10" id="KW-1133">Transmembrane helix</keyword>
<evidence type="ECO:0000256" key="2">
    <source>
        <dbReference type="ARBA" id="ARBA00005751"/>
    </source>
</evidence>
<feature type="transmembrane region" description="Helical" evidence="10">
    <location>
        <begin position="270"/>
        <end position="290"/>
    </location>
</feature>
<evidence type="ECO:0000313" key="15">
    <source>
        <dbReference type="EMBL" id="VWM05655.1"/>
    </source>
</evidence>
<keyword evidence="10" id="KW-1003">Cell membrane</keyword>
<keyword evidence="3 10" id="KW-0813">Transport</keyword>
<evidence type="ECO:0000256" key="9">
    <source>
        <dbReference type="ARBA" id="ARBA00039733"/>
    </source>
</evidence>
<dbReference type="NCBIfam" id="TIGR00967">
    <property type="entry name" value="3a0501s007"/>
    <property type="match status" value="1"/>
</dbReference>
<keyword evidence="17" id="KW-1185">Reference proteome</keyword>
<dbReference type="Proteomes" id="UP000330807">
    <property type="component" value="Unassembled WGS sequence"/>
</dbReference>
<evidence type="ECO:0000256" key="1">
    <source>
        <dbReference type="ARBA" id="ARBA00004141"/>
    </source>
</evidence>
<feature type="transmembrane region" description="Helical" evidence="10">
    <location>
        <begin position="153"/>
        <end position="173"/>
    </location>
</feature>
<dbReference type="EMBL" id="CABWIH010000131">
    <property type="protein sequence ID" value="VWM05655.1"/>
    <property type="molecule type" value="Genomic_DNA"/>
</dbReference>
<dbReference type="InterPro" id="IPR030659">
    <property type="entry name" value="SecY_CS"/>
</dbReference>
<name>A0A5K1IQL5_9ACTN</name>
<dbReference type="RefSeq" id="WP_152073527.1">
    <property type="nucleotide sequence ID" value="NZ_CAAKNU010000071.1"/>
</dbReference>
<reference evidence="16 17" key="1">
    <citation type="submission" date="2019-10" db="EMBL/GenBank/DDBJ databases">
        <authorList>
            <person name="Wolf R A."/>
        </authorList>
    </citation>
    <scope>NUCLEOTIDE SEQUENCE [LARGE SCALE GENOMIC DNA]</scope>
    <source>
        <strain evidence="15">Collinsella_aerofaciens_AK_138A</strain>
        <strain evidence="14">Collinsella_aerofaciens_MC2</strain>
    </source>
</reference>
<feature type="transmembrane region" description="Helical" evidence="10">
    <location>
        <begin position="310"/>
        <end position="330"/>
    </location>
</feature>
<dbReference type="PROSITE" id="PS00755">
    <property type="entry name" value="SECY_1"/>
    <property type="match status" value="1"/>
</dbReference>
<dbReference type="OrthoDB" id="9809248at2"/>
<evidence type="ECO:0000256" key="6">
    <source>
        <dbReference type="ARBA" id="ARBA00022989"/>
    </source>
</evidence>
<dbReference type="GO" id="GO:0006605">
    <property type="term" value="P:protein targeting"/>
    <property type="evidence" value="ECO:0007669"/>
    <property type="project" value="UniProtKB-UniRule"/>
</dbReference>
<feature type="transmembrane region" description="Helical" evidence="10">
    <location>
        <begin position="121"/>
        <end position="141"/>
    </location>
</feature>
<gene>
    <name evidence="10 15" type="primary">secY</name>
    <name evidence="14" type="ORF">KCJAJFAP_00531</name>
    <name evidence="15" type="ORF">LMKDKBCB_00808</name>
</gene>
<evidence type="ECO:0000256" key="8">
    <source>
        <dbReference type="ARBA" id="ARBA00023136"/>
    </source>
</evidence>
<keyword evidence="8 10" id="KW-0472">Membrane</keyword>
<dbReference type="GO" id="GO:0005886">
    <property type="term" value="C:plasma membrane"/>
    <property type="evidence" value="ECO:0007669"/>
    <property type="project" value="UniProtKB-SubCell"/>
</dbReference>
<dbReference type="Pfam" id="PF00344">
    <property type="entry name" value="SecY"/>
    <property type="match status" value="1"/>
</dbReference>
<evidence type="ECO:0000256" key="7">
    <source>
        <dbReference type="ARBA" id="ARBA00023010"/>
    </source>
</evidence>
<dbReference type="InterPro" id="IPR023201">
    <property type="entry name" value="SecY_dom_sf"/>
</dbReference>
<dbReference type="EMBL" id="CABWIE010000030">
    <property type="protein sequence ID" value="VWL99267.1"/>
    <property type="molecule type" value="Genomic_DNA"/>
</dbReference>
<feature type="transmembrane region" description="Helical" evidence="10">
    <location>
        <begin position="185"/>
        <end position="204"/>
    </location>
</feature>
<accession>A0A5K1IQL5</accession>
<evidence type="ECO:0000256" key="4">
    <source>
        <dbReference type="ARBA" id="ARBA00022692"/>
    </source>
</evidence>
<dbReference type="InterPro" id="IPR026593">
    <property type="entry name" value="SecY"/>
</dbReference>
<dbReference type="FunFam" id="1.10.3370.10:FF:000001">
    <property type="entry name" value="Preprotein translocase subunit SecY"/>
    <property type="match status" value="1"/>
</dbReference>
<dbReference type="AlphaFoldDB" id="A0A5K1IQL5"/>
<keyword evidence="5 10" id="KW-0653">Protein transport</keyword>
<organism evidence="15 16">
    <name type="scientific">Collinsella aerofaciens</name>
    <dbReference type="NCBI Taxonomy" id="74426"/>
    <lineage>
        <taxon>Bacteria</taxon>
        <taxon>Bacillati</taxon>
        <taxon>Actinomycetota</taxon>
        <taxon>Coriobacteriia</taxon>
        <taxon>Coriobacteriales</taxon>
        <taxon>Coriobacteriaceae</taxon>
        <taxon>Collinsella</taxon>
    </lineage>
</organism>
<comment type="function">
    <text evidence="10 11">The central subunit of the protein translocation channel SecYEG. Consists of two halves formed by TMs 1-5 and 6-10. These two domains form a lateral gate at the front which open onto the bilayer between TMs 2 and 7, and are clamped together by SecE at the back. The channel is closed by both a pore ring composed of hydrophobic SecY resides and a short helix (helix 2A) on the extracellular side of the membrane which forms a plug. The plug probably moves laterally to allow the channel to open. The ring and the pore may move independently.</text>
</comment>
<sequence length="428" mass="46257">MLNGLKNAFRIKELREKILFTIAMLVVYRIGAHVPVPGIPFQGMLGLFSTDNNSVAAGAMALLNLFSGGALSYVSVFSLGIMPYITSSIILQMLQAVVPSLHELAREGEVGQTKITQYSRYLTLALAILNSVGYLFLFKSFGISFHGAGAPEIIFDLMIVGTLTAGAMLIMWIGELITQRGIGNGMSLIIFANIMAGLPQAIFSSTKGNAGGIITMVIICAIILLVIPLIVFLERGQRRIPVSYAKRVVGRRMMGGQTTYLPIKVNTAGVVPIIFASALLYFPAQIAVFFPGIGWIQAVASALSTGWLNWVLNVVLIVFFAYFYTSMVFNPDDTADNLKKQGGFIPGVRPGRATAAYIKNALNKITLPSAVFLALIAIVPSIIFSFTGNHLIQAFGGTSILIMVGVVLDTLDKLEGQIKMYDYDGFFK</sequence>
<evidence type="ECO:0000256" key="11">
    <source>
        <dbReference type="RuleBase" id="RU000537"/>
    </source>
</evidence>
<feature type="transmembrane region" description="Helical" evidence="10">
    <location>
        <begin position="56"/>
        <end position="85"/>
    </location>
</feature>
<feature type="transmembrane region" description="Helical" evidence="10">
    <location>
        <begin position="392"/>
        <end position="411"/>
    </location>
</feature>
<dbReference type="PROSITE" id="PS00756">
    <property type="entry name" value="SECY_2"/>
    <property type="match status" value="1"/>
</dbReference>
<feature type="transmembrane region" description="Helical" evidence="10">
    <location>
        <begin position="18"/>
        <end position="36"/>
    </location>
</feature>
<comment type="subcellular location">
    <subcellularLocation>
        <location evidence="10">Cell membrane</location>
        <topology evidence="10">Multi-pass membrane protein</topology>
    </subcellularLocation>
    <subcellularLocation>
        <location evidence="1 12">Membrane</location>
        <topology evidence="1 12">Multi-pass membrane protein</topology>
    </subcellularLocation>
</comment>
<feature type="transmembrane region" description="Helical" evidence="10">
    <location>
        <begin position="210"/>
        <end position="233"/>
    </location>
</feature>
<dbReference type="PIRSF" id="PIRSF004557">
    <property type="entry name" value="SecY"/>
    <property type="match status" value="1"/>
</dbReference>
<protein>
    <recommendedName>
        <fullName evidence="9 10">Protein translocase subunit SecY</fullName>
    </recommendedName>
</protein>
<dbReference type="Proteomes" id="UP000361836">
    <property type="component" value="Unassembled WGS sequence"/>
</dbReference>
<keyword evidence="7 10" id="KW-0811">Translocation</keyword>
<evidence type="ECO:0000256" key="10">
    <source>
        <dbReference type="HAMAP-Rule" id="MF_01465"/>
    </source>
</evidence>
<evidence type="ECO:0000256" key="3">
    <source>
        <dbReference type="ARBA" id="ARBA00022448"/>
    </source>
</evidence>
<feature type="transmembrane region" description="Helical" evidence="10">
    <location>
        <begin position="365"/>
        <end position="386"/>
    </location>
</feature>
<keyword evidence="4 10" id="KW-0812">Transmembrane</keyword>
<evidence type="ECO:0000256" key="12">
    <source>
        <dbReference type="RuleBase" id="RU003484"/>
    </source>
</evidence>
<comment type="subunit">
    <text evidence="10">Component of the Sec protein translocase complex. Heterotrimer consisting of SecY, SecE and SecG subunits. The heterotrimers can form oligomers, although 1 heterotrimer is thought to be able to translocate proteins. Interacts with the ribosome. Interacts with SecDF, and other proteins may be involved. Interacts with SecA.</text>
</comment>
<evidence type="ECO:0000256" key="13">
    <source>
        <dbReference type="RuleBase" id="RU004349"/>
    </source>
</evidence>
<dbReference type="GO" id="GO:0065002">
    <property type="term" value="P:intracellular protein transmembrane transport"/>
    <property type="evidence" value="ECO:0007669"/>
    <property type="project" value="UniProtKB-UniRule"/>
</dbReference>
<evidence type="ECO:0000313" key="17">
    <source>
        <dbReference type="Proteomes" id="UP000361836"/>
    </source>
</evidence>
<evidence type="ECO:0000256" key="5">
    <source>
        <dbReference type="ARBA" id="ARBA00022927"/>
    </source>
</evidence>
<dbReference type="PANTHER" id="PTHR10906">
    <property type="entry name" value="SECY/SEC61-ALPHA FAMILY MEMBER"/>
    <property type="match status" value="1"/>
</dbReference>
<dbReference type="SUPFAM" id="SSF103491">
    <property type="entry name" value="Preprotein translocase SecY subunit"/>
    <property type="match status" value="1"/>
</dbReference>
<dbReference type="HAMAP" id="MF_01465">
    <property type="entry name" value="SecY"/>
    <property type="match status" value="1"/>
</dbReference>
<dbReference type="InterPro" id="IPR002208">
    <property type="entry name" value="SecY/SEC61-alpha"/>
</dbReference>
<dbReference type="PRINTS" id="PR00303">
    <property type="entry name" value="SECYTRNLCASE"/>
</dbReference>
<evidence type="ECO:0000313" key="14">
    <source>
        <dbReference type="EMBL" id="VWL99267.1"/>
    </source>
</evidence>
<dbReference type="Gene3D" id="1.10.3370.10">
    <property type="entry name" value="SecY subunit domain"/>
    <property type="match status" value="1"/>
</dbReference>
<comment type="similarity">
    <text evidence="2 10 13">Belongs to the SecY/SEC61-alpha family.</text>
</comment>
<dbReference type="GO" id="GO:0043952">
    <property type="term" value="P:protein transport by the Sec complex"/>
    <property type="evidence" value="ECO:0007669"/>
    <property type="project" value="UniProtKB-UniRule"/>
</dbReference>
<evidence type="ECO:0000313" key="16">
    <source>
        <dbReference type="Proteomes" id="UP000330807"/>
    </source>
</evidence>
<proteinExistence type="inferred from homology"/>